<keyword evidence="2" id="KW-0863">Zinc-finger</keyword>
<reference evidence="5" key="1">
    <citation type="journal article" date="2020" name="Nature">
        <title>Giant virus diversity and host interactions through global metagenomics.</title>
        <authorList>
            <person name="Schulz F."/>
            <person name="Roux S."/>
            <person name="Paez-Espino D."/>
            <person name="Jungbluth S."/>
            <person name="Walsh D.A."/>
            <person name="Denef V.J."/>
            <person name="McMahon K.D."/>
            <person name="Konstantinidis K.T."/>
            <person name="Eloe-Fadrosh E.A."/>
            <person name="Kyrpides N.C."/>
            <person name="Woyke T."/>
        </authorList>
    </citation>
    <scope>NUCLEOTIDE SEQUENCE</scope>
    <source>
        <strain evidence="5">GVMAG-M-3300027833-11</strain>
    </source>
</reference>
<protein>
    <recommendedName>
        <fullName evidence="4">RING-type domain-containing protein</fullName>
    </recommendedName>
</protein>
<keyword evidence="1" id="KW-0479">Metal-binding</keyword>
<dbReference type="Gene3D" id="3.30.40.10">
    <property type="entry name" value="Zinc/RING finger domain, C3HC4 (zinc finger)"/>
    <property type="match status" value="1"/>
</dbReference>
<evidence type="ECO:0000259" key="4">
    <source>
        <dbReference type="PROSITE" id="PS50089"/>
    </source>
</evidence>
<dbReference type="PANTHER" id="PTHR23041">
    <property type="entry name" value="RING FINGER DOMAIN-CONTAINING"/>
    <property type="match status" value="1"/>
</dbReference>
<dbReference type="PROSITE" id="PS50089">
    <property type="entry name" value="ZF_RING_2"/>
    <property type="match status" value="1"/>
</dbReference>
<dbReference type="GO" id="GO:0008270">
    <property type="term" value="F:zinc ion binding"/>
    <property type="evidence" value="ECO:0007669"/>
    <property type="project" value="UniProtKB-KW"/>
</dbReference>
<dbReference type="SMART" id="SM00184">
    <property type="entry name" value="RING"/>
    <property type="match status" value="1"/>
</dbReference>
<evidence type="ECO:0000256" key="1">
    <source>
        <dbReference type="ARBA" id="ARBA00022723"/>
    </source>
</evidence>
<dbReference type="EMBL" id="MN740507">
    <property type="protein sequence ID" value="QHU30431.1"/>
    <property type="molecule type" value="Genomic_DNA"/>
</dbReference>
<name>A0A6C0LL54_9ZZZZ</name>
<dbReference type="PANTHER" id="PTHR23041:SF78">
    <property type="entry name" value="E3 UBIQUITIN-PROTEIN LIGASE RNF4"/>
    <property type="match status" value="1"/>
</dbReference>
<keyword evidence="3" id="KW-0862">Zinc</keyword>
<feature type="domain" description="RING-type" evidence="4">
    <location>
        <begin position="121"/>
        <end position="193"/>
    </location>
</feature>
<dbReference type="InterPro" id="IPR027370">
    <property type="entry name" value="Znf-RING_euk"/>
</dbReference>
<proteinExistence type="predicted"/>
<evidence type="ECO:0000256" key="2">
    <source>
        <dbReference type="ARBA" id="ARBA00022771"/>
    </source>
</evidence>
<dbReference type="Pfam" id="PF13445">
    <property type="entry name" value="zf-RING_UBOX"/>
    <property type="match status" value="1"/>
</dbReference>
<dbReference type="InterPro" id="IPR013083">
    <property type="entry name" value="Znf_RING/FYVE/PHD"/>
</dbReference>
<accession>A0A6C0LL54</accession>
<evidence type="ECO:0000256" key="3">
    <source>
        <dbReference type="ARBA" id="ARBA00022833"/>
    </source>
</evidence>
<organism evidence="5">
    <name type="scientific">viral metagenome</name>
    <dbReference type="NCBI Taxonomy" id="1070528"/>
    <lineage>
        <taxon>unclassified sequences</taxon>
        <taxon>metagenomes</taxon>
        <taxon>organismal metagenomes</taxon>
    </lineage>
</organism>
<dbReference type="InterPro" id="IPR047134">
    <property type="entry name" value="RNF4"/>
</dbReference>
<sequence length="214" mass="25176">MSSQRQNCLICDSARHLTFNCKSNKSILVINRMNELFKTKAPDFHSYNIKELKQIAILTPYENSISMYKVKNAFIHKRFKYNPIPVTLTKKYLIERLIERWVSLNRIITNFTTKPQSGHECPVCYEDFTEYTWSFILSKWVRHLIKPSLVTSCGHTFCKSCWHRWPEASYYFAEKKTDLCDGYAVGRSCPLCRKKVANDKVKHYDVGINREKIG</sequence>
<dbReference type="InterPro" id="IPR001841">
    <property type="entry name" value="Znf_RING"/>
</dbReference>
<evidence type="ECO:0000313" key="5">
    <source>
        <dbReference type="EMBL" id="QHU30431.1"/>
    </source>
</evidence>
<dbReference type="AlphaFoldDB" id="A0A6C0LL54"/>
<dbReference type="SUPFAM" id="SSF57850">
    <property type="entry name" value="RING/U-box"/>
    <property type="match status" value="1"/>
</dbReference>